<sequence>MLSLIQDTESGYKVYLEKREDTTFKEALIQSLENISTTSQNPDTLENPDECTRYRYDGLGKTVKSKYLVESSRRQSVST</sequence>
<dbReference type="AlphaFoldDB" id="A0A0A9D262"/>
<name>A0A0A9D262_ARUDO</name>
<evidence type="ECO:0000313" key="1">
    <source>
        <dbReference type="EMBL" id="JAD82664.1"/>
    </source>
</evidence>
<reference evidence="1" key="1">
    <citation type="submission" date="2014-09" db="EMBL/GenBank/DDBJ databases">
        <authorList>
            <person name="Magalhaes I.L.F."/>
            <person name="Oliveira U."/>
            <person name="Santos F.R."/>
            <person name="Vidigal T.H.D.A."/>
            <person name="Brescovit A.D."/>
            <person name="Santos A.J."/>
        </authorList>
    </citation>
    <scope>NUCLEOTIDE SEQUENCE</scope>
    <source>
        <tissue evidence="1">Shoot tissue taken approximately 20 cm above the soil surface</tissue>
    </source>
</reference>
<organism evidence="1">
    <name type="scientific">Arundo donax</name>
    <name type="common">Giant reed</name>
    <name type="synonym">Donax arundinaceus</name>
    <dbReference type="NCBI Taxonomy" id="35708"/>
    <lineage>
        <taxon>Eukaryota</taxon>
        <taxon>Viridiplantae</taxon>
        <taxon>Streptophyta</taxon>
        <taxon>Embryophyta</taxon>
        <taxon>Tracheophyta</taxon>
        <taxon>Spermatophyta</taxon>
        <taxon>Magnoliopsida</taxon>
        <taxon>Liliopsida</taxon>
        <taxon>Poales</taxon>
        <taxon>Poaceae</taxon>
        <taxon>PACMAD clade</taxon>
        <taxon>Arundinoideae</taxon>
        <taxon>Arundineae</taxon>
        <taxon>Arundo</taxon>
    </lineage>
</organism>
<reference evidence="1" key="2">
    <citation type="journal article" date="2015" name="Data Brief">
        <title>Shoot transcriptome of the giant reed, Arundo donax.</title>
        <authorList>
            <person name="Barrero R.A."/>
            <person name="Guerrero F.D."/>
            <person name="Moolhuijzen P."/>
            <person name="Goolsby J.A."/>
            <person name="Tidwell J."/>
            <person name="Bellgard S.E."/>
            <person name="Bellgard M.I."/>
        </authorList>
    </citation>
    <scope>NUCLEOTIDE SEQUENCE</scope>
    <source>
        <tissue evidence="1">Shoot tissue taken approximately 20 cm above the soil surface</tissue>
    </source>
</reference>
<accession>A0A0A9D262</accession>
<dbReference type="EMBL" id="GBRH01215231">
    <property type="protein sequence ID" value="JAD82664.1"/>
    <property type="molecule type" value="Transcribed_RNA"/>
</dbReference>
<protein>
    <submittedName>
        <fullName evidence="1">Uncharacterized protein</fullName>
    </submittedName>
</protein>
<proteinExistence type="predicted"/>